<dbReference type="PANTHER" id="PTHR43386">
    <property type="entry name" value="OLIGOPEPTIDE TRANSPORT SYSTEM PERMEASE PROTEIN APPC"/>
    <property type="match status" value="1"/>
</dbReference>
<keyword evidence="3" id="KW-1003">Cell membrane</keyword>
<evidence type="ECO:0000256" key="1">
    <source>
        <dbReference type="ARBA" id="ARBA00004651"/>
    </source>
</evidence>
<evidence type="ECO:0000256" key="7">
    <source>
        <dbReference type="RuleBase" id="RU363032"/>
    </source>
</evidence>
<feature type="transmembrane region" description="Helical" evidence="7">
    <location>
        <begin position="105"/>
        <end position="131"/>
    </location>
</feature>
<name>A0AAX3M3K3_9BACL</name>
<dbReference type="InterPro" id="IPR053523">
    <property type="entry name" value="Oligopeptide_permease_AppC"/>
</dbReference>
<dbReference type="InterPro" id="IPR025966">
    <property type="entry name" value="OppC_N"/>
</dbReference>
<comment type="subcellular location">
    <subcellularLocation>
        <location evidence="1 7">Cell membrane</location>
        <topology evidence="1 7">Multi-pass membrane protein</topology>
    </subcellularLocation>
</comment>
<dbReference type="NCBIfam" id="NF045476">
    <property type="entry name" value="Opp4C"/>
    <property type="match status" value="1"/>
</dbReference>
<dbReference type="Proteomes" id="UP001220509">
    <property type="component" value="Chromosome"/>
</dbReference>
<dbReference type="GO" id="GO:0005886">
    <property type="term" value="C:plasma membrane"/>
    <property type="evidence" value="ECO:0007669"/>
    <property type="project" value="UniProtKB-SubCell"/>
</dbReference>
<evidence type="ECO:0000256" key="4">
    <source>
        <dbReference type="ARBA" id="ARBA00022692"/>
    </source>
</evidence>
<feature type="transmembrane region" description="Helical" evidence="7">
    <location>
        <begin position="43"/>
        <end position="65"/>
    </location>
</feature>
<keyword evidence="6 7" id="KW-0472">Membrane</keyword>
<dbReference type="InterPro" id="IPR035906">
    <property type="entry name" value="MetI-like_sf"/>
</dbReference>
<feature type="transmembrane region" description="Helical" evidence="7">
    <location>
        <begin position="151"/>
        <end position="177"/>
    </location>
</feature>
<feature type="transmembrane region" description="Helical" evidence="7">
    <location>
        <begin position="274"/>
        <end position="294"/>
    </location>
</feature>
<evidence type="ECO:0000313" key="10">
    <source>
        <dbReference type="Proteomes" id="UP001220509"/>
    </source>
</evidence>
<keyword evidence="5 7" id="KW-1133">Transmembrane helix</keyword>
<evidence type="ECO:0000256" key="5">
    <source>
        <dbReference type="ARBA" id="ARBA00022989"/>
    </source>
</evidence>
<dbReference type="Pfam" id="PF00528">
    <property type="entry name" value="BPD_transp_1"/>
    <property type="match status" value="1"/>
</dbReference>
<dbReference type="Gene3D" id="1.10.3720.10">
    <property type="entry name" value="MetI-like"/>
    <property type="match status" value="1"/>
</dbReference>
<dbReference type="AlphaFoldDB" id="A0AAX3M3K3"/>
<sequence length="304" mass="33400">MFLWQKGLKAEGDRFKAYWKESMQPGNERYSVQIWYRFAQHKLALLGLLVTLLLIIISIIAPWIAPYNPSLVMDQFSAPPSANHWLGTDQVGRDVLSRLIYATRISMIVGFGAVAIYVTIGTVIGLVAGYFGGWIDMIVMRVTDVVMSFPYLIIILVVVSVLGSGLGTIVLVISLFSWPTVARLVRGSVMTIRHLDYIQASIVMGMGKTRILFRQILPNTLGPIIVNATFGVAGAILSEAGLSFLGMGIQPPIPSWGNMLTDAQSFSLLTDQPWLWLPAGIMLLITVLAINFVGDGLRDAFDPK</sequence>
<dbReference type="EMBL" id="CP117416">
    <property type="protein sequence ID" value="WCT56741.1"/>
    <property type="molecule type" value="Genomic_DNA"/>
</dbReference>
<dbReference type="SUPFAM" id="SSF161098">
    <property type="entry name" value="MetI-like"/>
    <property type="match status" value="1"/>
</dbReference>
<evidence type="ECO:0000256" key="3">
    <source>
        <dbReference type="ARBA" id="ARBA00022475"/>
    </source>
</evidence>
<dbReference type="GO" id="GO:0055085">
    <property type="term" value="P:transmembrane transport"/>
    <property type="evidence" value="ECO:0007669"/>
    <property type="project" value="InterPro"/>
</dbReference>
<protein>
    <submittedName>
        <fullName evidence="9">ABC transporter permease</fullName>
    </submittedName>
</protein>
<feature type="transmembrane region" description="Helical" evidence="7">
    <location>
        <begin position="225"/>
        <end position="249"/>
    </location>
</feature>
<evidence type="ECO:0000256" key="2">
    <source>
        <dbReference type="ARBA" id="ARBA00022448"/>
    </source>
</evidence>
<comment type="similarity">
    <text evidence="7">Belongs to the binding-protein-dependent transport system permease family.</text>
</comment>
<dbReference type="Pfam" id="PF12911">
    <property type="entry name" value="OppC_N"/>
    <property type="match status" value="1"/>
</dbReference>
<feature type="domain" description="ABC transmembrane type-1" evidence="8">
    <location>
        <begin position="103"/>
        <end position="294"/>
    </location>
</feature>
<evidence type="ECO:0000256" key="6">
    <source>
        <dbReference type="ARBA" id="ARBA00023136"/>
    </source>
</evidence>
<organism evidence="9 10">
    <name type="scientific">Paenibacillus kyungheensis</name>
    <dbReference type="NCBI Taxonomy" id="1452732"/>
    <lineage>
        <taxon>Bacteria</taxon>
        <taxon>Bacillati</taxon>
        <taxon>Bacillota</taxon>
        <taxon>Bacilli</taxon>
        <taxon>Bacillales</taxon>
        <taxon>Paenibacillaceae</taxon>
        <taxon>Paenibacillus</taxon>
    </lineage>
</organism>
<keyword evidence="10" id="KW-1185">Reference proteome</keyword>
<dbReference type="CDD" id="cd06261">
    <property type="entry name" value="TM_PBP2"/>
    <property type="match status" value="1"/>
</dbReference>
<accession>A0AAX3M3K3</accession>
<dbReference type="KEGG" id="pka:PQ456_04245"/>
<dbReference type="InterPro" id="IPR000515">
    <property type="entry name" value="MetI-like"/>
</dbReference>
<keyword evidence="4 7" id="KW-0812">Transmembrane</keyword>
<dbReference type="RefSeq" id="WP_273615011.1">
    <property type="nucleotide sequence ID" value="NZ_CP117416.1"/>
</dbReference>
<dbReference type="InterPro" id="IPR050366">
    <property type="entry name" value="BP-dependent_transpt_permease"/>
</dbReference>
<evidence type="ECO:0000313" key="9">
    <source>
        <dbReference type="EMBL" id="WCT56741.1"/>
    </source>
</evidence>
<gene>
    <name evidence="9" type="ORF">PQ456_04245</name>
</gene>
<reference evidence="9 10" key="1">
    <citation type="submission" date="2023-02" db="EMBL/GenBank/DDBJ databases">
        <title>Genome sequence of Paenibacillus kyungheensis KACC 18744.</title>
        <authorList>
            <person name="Kim S."/>
            <person name="Heo J."/>
            <person name="Kwon S.-W."/>
        </authorList>
    </citation>
    <scope>NUCLEOTIDE SEQUENCE [LARGE SCALE GENOMIC DNA]</scope>
    <source>
        <strain evidence="9 10">KACC 18744</strain>
    </source>
</reference>
<dbReference type="PANTHER" id="PTHR43386:SF1">
    <property type="entry name" value="D,D-DIPEPTIDE TRANSPORT SYSTEM PERMEASE PROTEIN DDPC-RELATED"/>
    <property type="match status" value="1"/>
</dbReference>
<keyword evidence="2 7" id="KW-0813">Transport</keyword>
<evidence type="ECO:0000259" key="8">
    <source>
        <dbReference type="PROSITE" id="PS50928"/>
    </source>
</evidence>
<proteinExistence type="inferred from homology"/>
<dbReference type="PROSITE" id="PS50928">
    <property type="entry name" value="ABC_TM1"/>
    <property type="match status" value="1"/>
</dbReference>